<dbReference type="AlphaFoldDB" id="A0A9N9RSX9"/>
<dbReference type="SUPFAM" id="SSF50494">
    <property type="entry name" value="Trypsin-like serine proteases"/>
    <property type="match status" value="2"/>
</dbReference>
<feature type="signal peptide" evidence="7">
    <location>
        <begin position="1"/>
        <end position="16"/>
    </location>
</feature>
<keyword evidence="3" id="KW-0378">Hydrolase</keyword>
<proteinExistence type="inferred from homology"/>
<dbReference type="PANTHER" id="PTHR24276">
    <property type="entry name" value="POLYSERASE-RELATED"/>
    <property type="match status" value="1"/>
</dbReference>
<reference evidence="9" key="1">
    <citation type="submission" date="2022-01" db="EMBL/GenBank/DDBJ databases">
        <authorList>
            <person name="King R."/>
        </authorList>
    </citation>
    <scope>NUCLEOTIDE SEQUENCE</scope>
</reference>
<keyword evidence="10" id="KW-1185">Reference proteome</keyword>
<dbReference type="GO" id="GO:0004252">
    <property type="term" value="F:serine-type endopeptidase activity"/>
    <property type="evidence" value="ECO:0007669"/>
    <property type="project" value="InterPro"/>
</dbReference>
<evidence type="ECO:0000259" key="8">
    <source>
        <dbReference type="PROSITE" id="PS50240"/>
    </source>
</evidence>
<evidence type="ECO:0000256" key="4">
    <source>
        <dbReference type="ARBA" id="ARBA00022825"/>
    </source>
</evidence>
<evidence type="ECO:0000256" key="5">
    <source>
        <dbReference type="ARBA" id="ARBA00023157"/>
    </source>
</evidence>
<reference evidence="9" key="2">
    <citation type="submission" date="2022-10" db="EMBL/GenBank/DDBJ databases">
        <authorList>
            <consortium name="ENA_rothamsted_submissions"/>
            <consortium name="culmorum"/>
            <person name="King R."/>
        </authorList>
    </citation>
    <scope>NUCLEOTIDE SEQUENCE</scope>
</reference>
<dbReference type="FunFam" id="2.40.10.10:FF:000068">
    <property type="entry name" value="transmembrane protease serine 2"/>
    <property type="match status" value="2"/>
</dbReference>
<gene>
    <name evidence="9" type="ORF">CHIRRI_LOCUS5358</name>
</gene>
<keyword evidence="2" id="KW-0645">Protease</keyword>
<dbReference type="CDD" id="cd00190">
    <property type="entry name" value="Tryp_SPc"/>
    <property type="match status" value="2"/>
</dbReference>
<dbReference type="PROSITE" id="PS50240">
    <property type="entry name" value="TRYPSIN_DOM"/>
    <property type="match status" value="2"/>
</dbReference>
<comment type="subcellular location">
    <subcellularLocation>
        <location evidence="1">Secreted</location>
        <location evidence="1">Extracellular space</location>
    </subcellularLocation>
</comment>
<dbReference type="PRINTS" id="PR00722">
    <property type="entry name" value="CHYMOTRYPSIN"/>
</dbReference>
<dbReference type="InterPro" id="IPR050430">
    <property type="entry name" value="Peptidase_S1"/>
</dbReference>
<dbReference type="GO" id="GO:0006508">
    <property type="term" value="P:proteolysis"/>
    <property type="evidence" value="ECO:0007669"/>
    <property type="project" value="UniProtKB-KW"/>
</dbReference>
<comment type="similarity">
    <text evidence="6">Belongs to the peptidase S1 family. CLIP subfamily.</text>
</comment>
<keyword evidence="4" id="KW-0720">Serine protease</keyword>
<dbReference type="InterPro" id="IPR001254">
    <property type="entry name" value="Trypsin_dom"/>
</dbReference>
<dbReference type="InterPro" id="IPR043504">
    <property type="entry name" value="Peptidase_S1_PA_chymotrypsin"/>
</dbReference>
<protein>
    <recommendedName>
        <fullName evidence="8">Peptidase S1 domain-containing protein</fullName>
    </recommendedName>
</protein>
<name>A0A9N9RSX9_9DIPT</name>
<feature type="domain" description="Peptidase S1" evidence="8">
    <location>
        <begin position="35"/>
        <end position="276"/>
    </location>
</feature>
<dbReference type="OrthoDB" id="8440449at2759"/>
<evidence type="ECO:0000313" key="9">
    <source>
        <dbReference type="EMBL" id="CAG9802449.1"/>
    </source>
</evidence>
<evidence type="ECO:0000256" key="6">
    <source>
        <dbReference type="ARBA" id="ARBA00024195"/>
    </source>
</evidence>
<dbReference type="Gene3D" id="2.40.10.10">
    <property type="entry name" value="Trypsin-like serine proteases"/>
    <property type="match status" value="4"/>
</dbReference>
<dbReference type="SMART" id="SM00020">
    <property type="entry name" value="Tryp_SPc"/>
    <property type="match status" value="2"/>
</dbReference>
<evidence type="ECO:0000313" key="10">
    <source>
        <dbReference type="Proteomes" id="UP001153620"/>
    </source>
</evidence>
<dbReference type="InterPro" id="IPR001314">
    <property type="entry name" value="Peptidase_S1A"/>
</dbReference>
<dbReference type="FunFam" id="2.40.10.10:FF:000036">
    <property type="entry name" value="Trypsin beta"/>
    <property type="match status" value="2"/>
</dbReference>
<feature type="chain" id="PRO_5040181566" description="Peptidase S1 domain-containing protein" evidence="7">
    <location>
        <begin position="17"/>
        <end position="499"/>
    </location>
</feature>
<evidence type="ECO:0000256" key="7">
    <source>
        <dbReference type="SAM" id="SignalP"/>
    </source>
</evidence>
<feature type="domain" description="Peptidase S1" evidence="8">
    <location>
        <begin position="274"/>
        <end position="498"/>
    </location>
</feature>
<dbReference type="Pfam" id="PF00089">
    <property type="entry name" value="Trypsin"/>
    <property type="match status" value="2"/>
</dbReference>
<dbReference type="InterPro" id="IPR009003">
    <property type="entry name" value="Peptidase_S1_PA"/>
</dbReference>
<organism evidence="9 10">
    <name type="scientific">Chironomus riparius</name>
    <dbReference type="NCBI Taxonomy" id="315576"/>
    <lineage>
        <taxon>Eukaryota</taxon>
        <taxon>Metazoa</taxon>
        <taxon>Ecdysozoa</taxon>
        <taxon>Arthropoda</taxon>
        <taxon>Hexapoda</taxon>
        <taxon>Insecta</taxon>
        <taxon>Pterygota</taxon>
        <taxon>Neoptera</taxon>
        <taxon>Endopterygota</taxon>
        <taxon>Diptera</taxon>
        <taxon>Nematocera</taxon>
        <taxon>Chironomoidea</taxon>
        <taxon>Chironomidae</taxon>
        <taxon>Chironominae</taxon>
        <taxon>Chironomus</taxon>
    </lineage>
</organism>
<keyword evidence="5" id="KW-1015">Disulfide bond</keyword>
<dbReference type="Proteomes" id="UP001153620">
    <property type="component" value="Chromosome 2"/>
</dbReference>
<dbReference type="EMBL" id="OU895878">
    <property type="protein sequence ID" value="CAG9802449.1"/>
    <property type="molecule type" value="Genomic_DNA"/>
</dbReference>
<dbReference type="GO" id="GO:0005576">
    <property type="term" value="C:extracellular region"/>
    <property type="evidence" value="ECO:0007669"/>
    <property type="project" value="UniProtKB-SubCell"/>
</dbReference>
<keyword evidence="7" id="KW-0732">Signal</keyword>
<evidence type="ECO:0000256" key="3">
    <source>
        <dbReference type="ARBA" id="ARBA00022801"/>
    </source>
</evidence>
<sequence length="499" mass="52913">MFRCFFAVTLIACSLAAIVPDATETEEFKQWSGRIVGGHEATPGQFPYQASMRSAANAHFCGGSIINRRWVVCAAHCTNNRLLANTMVVVGAHHRVTGGTTHSVERIVNHPNFSQISLANDISMVRSATDFVESASVRFIQLEPNFIITGFPATSSGWGQTTNPGSAAENLQFLHVEVITNEECRSRLTLTNAARIGDTTICVSSPDGQGLCMGDSGGPLTYGGRLIGAVSWGVPCGTAAPDMFARISAVHGCLAATVPDATETEEFKQWSGRIVGGNTATPGQFPYQASMRNAANSHFCGGSLINRRWVVCASHCTVNRLLANTIIVVGAHHRVTGGITHPVERIVNHPNYSSITLANDVSLVRSATDFIESETVGFIQLEPNFIITGFPATSSGWGQTTNPGSAAEILQFLNVEVITNEECRSRLTLTNAARIGETTICVSSPNGQGLCMGDSGGPLTYGGRLIGAVSWGVPCGTAAPDMFGRISAVHAWLVSVIDV</sequence>
<evidence type="ECO:0000256" key="1">
    <source>
        <dbReference type="ARBA" id="ARBA00004239"/>
    </source>
</evidence>
<evidence type="ECO:0000256" key="2">
    <source>
        <dbReference type="ARBA" id="ARBA00022670"/>
    </source>
</evidence>
<dbReference type="PANTHER" id="PTHR24276:SF91">
    <property type="entry name" value="AT26814P-RELATED"/>
    <property type="match status" value="1"/>
</dbReference>
<accession>A0A9N9RSX9</accession>